<name>A0A504ZAC9_FASGI</name>
<dbReference type="AlphaFoldDB" id="A0A504ZAC9"/>
<sequence>IFRGHVARLVKHRFGSPLVDLLYNDYASASQRAALMQELYGNVHVLKLAENQVHSLSEALTLNPGRRRVMLNNLTDLLTTLATKGLVKYSIVQPLLLEYLQIQSTVHLAVDYLRDNPTLPPLLHYLHPTGAQKLSRK</sequence>
<dbReference type="InterPro" id="IPR016024">
    <property type="entry name" value="ARM-type_fold"/>
</dbReference>
<comment type="caution">
    <text evidence="1">The sequence shown here is derived from an EMBL/GenBank/DDBJ whole genome shotgun (WGS) entry which is preliminary data.</text>
</comment>
<gene>
    <name evidence="1" type="ORF">FGIG_06271</name>
</gene>
<dbReference type="PANTHER" id="PTHR13389">
    <property type="entry name" value="PUMILIO HOMOLOG 3"/>
    <property type="match status" value="1"/>
</dbReference>
<proteinExistence type="predicted"/>
<dbReference type="GO" id="GO:0003729">
    <property type="term" value="F:mRNA binding"/>
    <property type="evidence" value="ECO:0007669"/>
    <property type="project" value="TreeGrafter"/>
</dbReference>
<dbReference type="STRING" id="46835.A0A504ZAC9"/>
<keyword evidence="2" id="KW-1185">Reference proteome</keyword>
<protein>
    <submittedName>
        <fullName evidence="1">Pumilio domain containing protein</fullName>
    </submittedName>
</protein>
<accession>A0A504ZAC9</accession>
<evidence type="ECO:0000313" key="1">
    <source>
        <dbReference type="EMBL" id="TPP66190.1"/>
    </source>
</evidence>
<dbReference type="SUPFAM" id="SSF48371">
    <property type="entry name" value="ARM repeat"/>
    <property type="match status" value="1"/>
</dbReference>
<organism evidence="1 2">
    <name type="scientific">Fasciola gigantica</name>
    <name type="common">Giant liver fluke</name>
    <dbReference type="NCBI Taxonomy" id="46835"/>
    <lineage>
        <taxon>Eukaryota</taxon>
        <taxon>Metazoa</taxon>
        <taxon>Spiralia</taxon>
        <taxon>Lophotrochozoa</taxon>
        <taxon>Platyhelminthes</taxon>
        <taxon>Trematoda</taxon>
        <taxon>Digenea</taxon>
        <taxon>Plagiorchiida</taxon>
        <taxon>Echinostomata</taxon>
        <taxon>Echinostomatoidea</taxon>
        <taxon>Fasciolidae</taxon>
        <taxon>Fasciola</taxon>
    </lineage>
</organism>
<reference evidence="1 2" key="1">
    <citation type="submission" date="2019-04" db="EMBL/GenBank/DDBJ databases">
        <title>Annotation for the trematode Fasciola gigantica.</title>
        <authorList>
            <person name="Choi Y.-J."/>
        </authorList>
    </citation>
    <scope>NUCLEOTIDE SEQUENCE [LARGE SCALE GENOMIC DNA]</scope>
    <source>
        <strain evidence="1">Uganda_cow_1</strain>
    </source>
</reference>
<dbReference type="Gene3D" id="1.25.10.10">
    <property type="entry name" value="Leucine-rich Repeat Variant"/>
    <property type="match status" value="1"/>
</dbReference>
<feature type="non-terminal residue" evidence="1">
    <location>
        <position position="1"/>
    </location>
</feature>
<dbReference type="EMBL" id="SUNJ01002162">
    <property type="protein sequence ID" value="TPP66190.1"/>
    <property type="molecule type" value="Genomic_DNA"/>
</dbReference>
<dbReference type="OrthoDB" id="497380at2759"/>
<dbReference type="GO" id="GO:0005730">
    <property type="term" value="C:nucleolus"/>
    <property type="evidence" value="ECO:0007669"/>
    <property type="project" value="TreeGrafter"/>
</dbReference>
<dbReference type="GO" id="GO:0006417">
    <property type="term" value="P:regulation of translation"/>
    <property type="evidence" value="ECO:0007669"/>
    <property type="project" value="TreeGrafter"/>
</dbReference>
<dbReference type="Proteomes" id="UP000316759">
    <property type="component" value="Unassembled WGS sequence"/>
</dbReference>
<dbReference type="InterPro" id="IPR040059">
    <property type="entry name" value="PUM3"/>
</dbReference>
<evidence type="ECO:0000313" key="2">
    <source>
        <dbReference type="Proteomes" id="UP000316759"/>
    </source>
</evidence>
<dbReference type="InterPro" id="IPR011989">
    <property type="entry name" value="ARM-like"/>
</dbReference>
<dbReference type="PANTHER" id="PTHR13389:SF0">
    <property type="entry name" value="PUMILIO HOMOLOG 3"/>
    <property type="match status" value="1"/>
</dbReference>